<organism evidence="5 6">
    <name type="scientific">Paraburkholderia hiiakae</name>
    <dbReference type="NCBI Taxonomy" id="1081782"/>
    <lineage>
        <taxon>Bacteria</taxon>
        <taxon>Pseudomonadati</taxon>
        <taxon>Pseudomonadota</taxon>
        <taxon>Betaproteobacteria</taxon>
        <taxon>Burkholderiales</taxon>
        <taxon>Burkholderiaceae</taxon>
        <taxon>Paraburkholderia</taxon>
    </lineage>
</organism>
<dbReference type="InterPro" id="IPR000835">
    <property type="entry name" value="HTH_MarR-typ"/>
</dbReference>
<dbReference type="Proteomes" id="UP000656319">
    <property type="component" value="Unassembled WGS sequence"/>
</dbReference>
<comment type="caution">
    <text evidence="5">The sequence shown here is derived from an EMBL/GenBank/DDBJ whole genome shotgun (WGS) entry which is preliminary data.</text>
</comment>
<evidence type="ECO:0000256" key="1">
    <source>
        <dbReference type="ARBA" id="ARBA00023015"/>
    </source>
</evidence>
<dbReference type="PROSITE" id="PS50995">
    <property type="entry name" value="HTH_MARR_2"/>
    <property type="match status" value="1"/>
</dbReference>
<evidence type="ECO:0000313" key="6">
    <source>
        <dbReference type="Proteomes" id="UP000656319"/>
    </source>
</evidence>
<dbReference type="EMBL" id="CAJHCQ010000020">
    <property type="protein sequence ID" value="CAD6556304.1"/>
    <property type="molecule type" value="Genomic_DNA"/>
</dbReference>
<dbReference type="Pfam" id="PF12802">
    <property type="entry name" value="MarR_2"/>
    <property type="match status" value="1"/>
</dbReference>
<accession>A0ABM8P4L2</accession>
<sequence length="177" mass="19246">MKCLQKRAFIDAILMAWPYFAAGENQPGRRMTGKFNIAELFTYRLHVLKKQTDRTMSDAFEAALSLSLTEARLLLSVGAFGSLSVSDLGRVSNLDRSQASRATDVLERKGLLVKTSNEADARGVLVALTAQGRSTYRRAATISKATNDAILATLSEHEREVLAAVLARLVASGEEGE</sequence>
<evidence type="ECO:0000256" key="2">
    <source>
        <dbReference type="ARBA" id="ARBA00023125"/>
    </source>
</evidence>
<name>A0ABM8P4L2_9BURK</name>
<keyword evidence="1" id="KW-0805">Transcription regulation</keyword>
<protein>
    <recommendedName>
        <fullName evidence="4">HTH marR-type domain-containing protein</fullName>
    </recommendedName>
</protein>
<keyword evidence="6" id="KW-1185">Reference proteome</keyword>
<dbReference type="PRINTS" id="PR00598">
    <property type="entry name" value="HTHMARR"/>
</dbReference>
<feature type="domain" description="HTH marR-type" evidence="4">
    <location>
        <begin position="38"/>
        <end position="171"/>
    </location>
</feature>
<dbReference type="InterPro" id="IPR036390">
    <property type="entry name" value="WH_DNA-bd_sf"/>
</dbReference>
<reference evidence="5 6" key="1">
    <citation type="submission" date="2020-10" db="EMBL/GenBank/DDBJ databases">
        <authorList>
            <person name="Peeters C."/>
        </authorList>
    </citation>
    <scope>NUCLEOTIDE SEQUENCE [LARGE SCALE GENOMIC DNA]</scope>
    <source>
        <strain evidence="5 6">LMG 27952</strain>
    </source>
</reference>
<gene>
    <name evidence="5" type="ORF">LMG27952_06044</name>
</gene>
<keyword evidence="3" id="KW-0804">Transcription</keyword>
<evidence type="ECO:0000259" key="4">
    <source>
        <dbReference type="PROSITE" id="PS50995"/>
    </source>
</evidence>
<evidence type="ECO:0000313" key="5">
    <source>
        <dbReference type="EMBL" id="CAD6556304.1"/>
    </source>
</evidence>
<dbReference type="PANTHER" id="PTHR42756">
    <property type="entry name" value="TRANSCRIPTIONAL REGULATOR, MARR"/>
    <property type="match status" value="1"/>
</dbReference>
<dbReference type="InterPro" id="IPR036388">
    <property type="entry name" value="WH-like_DNA-bd_sf"/>
</dbReference>
<dbReference type="SMART" id="SM00347">
    <property type="entry name" value="HTH_MARR"/>
    <property type="match status" value="1"/>
</dbReference>
<evidence type="ECO:0000256" key="3">
    <source>
        <dbReference type="ARBA" id="ARBA00023163"/>
    </source>
</evidence>
<dbReference type="PANTHER" id="PTHR42756:SF1">
    <property type="entry name" value="TRANSCRIPTIONAL REPRESSOR OF EMRAB OPERON"/>
    <property type="match status" value="1"/>
</dbReference>
<keyword evidence="2" id="KW-0238">DNA-binding</keyword>
<proteinExistence type="predicted"/>
<dbReference type="SUPFAM" id="SSF46785">
    <property type="entry name" value="Winged helix' DNA-binding domain"/>
    <property type="match status" value="1"/>
</dbReference>
<dbReference type="Gene3D" id="1.10.10.10">
    <property type="entry name" value="Winged helix-like DNA-binding domain superfamily/Winged helix DNA-binding domain"/>
    <property type="match status" value="1"/>
</dbReference>